<gene>
    <name evidence="2" type="ORF">PLEPLA_LOCUS10639</name>
</gene>
<evidence type="ECO:0000256" key="1">
    <source>
        <dbReference type="SAM" id="MobiDB-lite"/>
    </source>
</evidence>
<sequence>MWCRLNNEALGDHAHLLRHLFIPPSLHPSNSFSPPPLFPSVLAVSGARFYDGFSKTQGEAVESCQHASFLPSTTLTHTQTHLSRRLCSLGQLPPPSSPGMFSSSSGTLCRGPGGTVGGGFPGLATVQSTHTSWESATTARRDGGAHILLKGLLCRMGMYGLGRGRQEEADGDREGDRLKPLGQEDGLLRLPVSGDKTEETWQDTGHRTQDTGHRTHHSSDSGRPACFS</sequence>
<dbReference type="AlphaFoldDB" id="A0A9N7U124"/>
<comment type="caution">
    <text evidence="2">The sequence shown here is derived from an EMBL/GenBank/DDBJ whole genome shotgun (WGS) entry which is preliminary data.</text>
</comment>
<feature type="compositionally biased region" description="Basic and acidic residues" evidence="1">
    <location>
        <begin position="195"/>
        <end position="220"/>
    </location>
</feature>
<protein>
    <submittedName>
        <fullName evidence="2">Uncharacterized protein</fullName>
    </submittedName>
</protein>
<name>A0A9N7U124_PLEPL</name>
<accession>A0A9N7U124</accession>
<dbReference type="Proteomes" id="UP001153269">
    <property type="component" value="Unassembled WGS sequence"/>
</dbReference>
<evidence type="ECO:0000313" key="2">
    <source>
        <dbReference type="EMBL" id="CAB1422721.1"/>
    </source>
</evidence>
<feature type="compositionally biased region" description="Basic and acidic residues" evidence="1">
    <location>
        <begin position="164"/>
        <end position="179"/>
    </location>
</feature>
<organism evidence="2 3">
    <name type="scientific">Pleuronectes platessa</name>
    <name type="common">European plaice</name>
    <dbReference type="NCBI Taxonomy" id="8262"/>
    <lineage>
        <taxon>Eukaryota</taxon>
        <taxon>Metazoa</taxon>
        <taxon>Chordata</taxon>
        <taxon>Craniata</taxon>
        <taxon>Vertebrata</taxon>
        <taxon>Euteleostomi</taxon>
        <taxon>Actinopterygii</taxon>
        <taxon>Neopterygii</taxon>
        <taxon>Teleostei</taxon>
        <taxon>Neoteleostei</taxon>
        <taxon>Acanthomorphata</taxon>
        <taxon>Carangaria</taxon>
        <taxon>Pleuronectiformes</taxon>
        <taxon>Pleuronectoidei</taxon>
        <taxon>Pleuronectidae</taxon>
        <taxon>Pleuronectes</taxon>
    </lineage>
</organism>
<dbReference type="EMBL" id="CADEAL010000606">
    <property type="protein sequence ID" value="CAB1422721.1"/>
    <property type="molecule type" value="Genomic_DNA"/>
</dbReference>
<feature type="region of interest" description="Disordered" evidence="1">
    <location>
        <begin position="164"/>
        <end position="228"/>
    </location>
</feature>
<proteinExistence type="predicted"/>
<keyword evidence="3" id="KW-1185">Reference proteome</keyword>
<reference evidence="2" key="1">
    <citation type="submission" date="2020-03" db="EMBL/GenBank/DDBJ databases">
        <authorList>
            <person name="Weist P."/>
        </authorList>
    </citation>
    <scope>NUCLEOTIDE SEQUENCE</scope>
</reference>
<evidence type="ECO:0000313" key="3">
    <source>
        <dbReference type="Proteomes" id="UP001153269"/>
    </source>
</evidence>